<evidence type="ECO:0000313" key="4">
    <source>
        <dbReference type="Proteomes" id="UP000252530"/>
    </source>
</evidence>
<keyword evidence="4" id="KW-1185">Reference proteome</keyword>
<organism evidence="3 4">
    <name type="scientific">Bifidobacterium aemilianum</name>
    <dbReference type="NCBI Taxonomy" id="2493120"/>
    <lineage>
        <taxon>Bacteria</taxon>
        <taxon>Bacillati</taxon>
        <taxon>Actinomycetota</taxon>
        <taxon>Actinomycetes</taxon>
        <taxon>Bifidobacteriales</taxon>
        <taxon>Bifidobacteriaceae</taxon>
        <taxon>Bifidobacterium</taxon>
    </lineage>
</organism>
<accession>A0A366KA65</accession>
<evidence type="ECO:0000256" key="1">
    <source>
        <dbReference type="SAM" id="MobiDB-lite"/>
    </source>
</evidence>
<keyword evidence="2" id="KW-0472">Membrane</keyword>
<keyword evidence="2" id="KW-0812">Transmembrane</keyword>
<evidence type="ECO:0000256" key="2">
    <source>
        <dbReference type="SAM" id="Phobius"/>
    </source>
</evidence>
<dbReference type="AlphaFoldDB" id="A0A366KA65"/>
<protein>
    <submittedName>
        <fullName evidence="3">Uncharacterized protein</fullName>
    </submittedName>
</protein>
<feature type="region of interest" description="Disordered" evidence="1">
    <location>
        <begin position="1"/>
        <end position="22"/>
    </location>
</feature>
<keyword evidence="2" id="KW-1133">Transmembrane helix</keyword>
<gene>
    <name evidence="3" type="ORF">CRD60_01075</name>
</gene>
<name>A0A366KA65_9BIFI</name>
<evidence type="ECO:0000313" key="3">
    <source>
        <dbReference type="EMBL" id="RBP98489.1"/>
    </source>
</evidence>
<dbReference type="Proteomes" id="UP000252530">
    <property type="component" value="Unassembled WGS sequence"/>
</dbReference>
<feature type="transmembrane region" description="Helical" evidence="2">
    <location>
        <begin position="40"/>
        <end position="67"/>
    </location>
</feature>
<proteinExistence type="predicted"/>
<sequence length="164" mass="17640">MTAPQGFQPQPPQDDYMQNSPQQQNLNPLYRELQKYKKRATVLTVSTCILSVTTLVFGGIVGTALVMTIEQNNNALVKVYDACMSTDLGAISLGDNNSTLTVSESGKLDAYDCVASKLPIPKATQTKIGATTGFSGSQSDSWDGYKATWSYSGSNGLDLVIQKD</sequence>
<comment type="caution">
    <text evidence="3">The sequence shown here is derived from an EMBL/GenBank/DDBJ whole genome shotgun (WGS) entry which is preliminary data.</text>
</comment>
<dbReference type="OrthoDB" id="3238692at2"/>
<dbReference type="EMBL" id="PDCG01000001">
    <property type="protein sequence ID" value="RBP98489.1"/>
    <property type="molecule type" value="Genomic_DNA"/>
</dbReference>
<reference evidence="3 4" key="1">
    <citation type="submission" date="2017-10" db="EMBL/GenBank/DDBJ databases">
        <title>Bifidobacterium xylocopum sp. nov. and Bifidobacterium aemilianum sp. nov., from the carpenter bee (Xylocopa violacea) digestive tract.</title>
        <authorList>
            <person name="Alberoni D."/>
            <person name="Baffoni L."/>
            <person name="Di Gioia D."/>
            <person name="Gaggia F."/>
            <person name="Biavati B."/>
        </authorList>
    </citation>
    <scope>NUCLEOTIDE SEQUENCE [LARGE SCALE GENOMIC DNA]</scope>
    <source>
        <strain evidence="3 4">XV10</strain>
    </source>
</reference>
<dbReference type="RefSeq" id="WP_113859463.1">
    <property type="nucleotide sequence ID" value="NZ_PDCG01000001.1"/>
</dbReference>